<dbReference type="Proteomes" id="UP000024635">
    <property type="component" value="Unassembled WGS sequence"/>
</dbReference>
<feature type="compositionally biased region" description="Acidic residues" evidence="1">
    <location>
        <begin position="240"/>
        <end position="250"/>
    </location>
</feature>
<dbReference type="AlphaFoldDB" id="A0A016WCZ5"/>
<dbReference type="EMBL" id="JARK01000388">
    <property type="protein sequence ID" value="EYC37471.1"/>
    <property type="molecule type" value="Genomic_DNA"/>
</dbReference>
<dbReference type="OrthoDB" id="10331947at2759"/>
<proteinExistence type="predicted"/>
<evidence type="ECO:0000313" key="3">
    <source>
        <dbReference type="Proteomes" id="UP000024635"/>
    </source>
</evidence>
<keyword evidence="3" id="KW-1185">Reference proteome</keyword>
<reference evidence="3" key="1">
    <citation type="journal article" date="2015" name="Nat. Genet.">
        <title>The genome and transcriptome of the zoonotic hookworm Ancylostoma ceylanicum identify infection-specific gene families.</title>
        <authorList>
            <person name="Schwarz E.M."/>
            <person name="Hu Y."/>
            <person name="Antoshechkin I."/>
            <person name="Miller M.M."/>
            <person name="Sternberg P.W."/>
            <person name="Aroian R.V."/>
        </authorList>
    </citation>
    <scope>NUCLEOTIDE SEQUENCE</scope>
    <source>
        <strain evidence="3">HY135</strain>
    </source>
</reference>
<gene>
    <name evidence="2" type="primary">Acey_s0788.g2361</name>
    <name evidence="2" type="ORF">Y032_0788g2361</name>
</gene>
<sequence>MVKRSCLLCRKHMDERLLCCTTIKSHHTVVLLSSLVLFNVIDLEEARRCYETCVRMRQRFCSVHYIEAAKFITSEMTYLGIGFATYLDQPRGIVVSYVNEKDIPPHVVDSVHVNAVKLDEELVVSRRRICEFLNYCLIRFDADLLRPSIPADSIQKSADPPGKTESDTGDVKPPVSASGTSVLQSIMVKSDLSANEVCPDSAAICASIKTENDTSDVKPSALPSRTSNIPDATGVKSDDSAEDVSVDPDVEDQRATDPALLKKVFSVSGERLLSLFRFCPECGTEISRKRSAVLSESGPSPVVHFVCKNCQGKQSWYGM</sequence>
<name>A0A016WCZ5_9BILA</name>
<evidence type="ECO:0000256" key="1">
    <source>
        <dbReference type="SAM" id="MobiDB-lite"/>
    </source>
</evidence>
<protein>
    <submittedName>
        <fullName evidence="2">Uncharacterized protein</fullName>
    </submittedName>
</protein>
<comment type="caution">
    <text evidence="2">The sequence shown here is derived from an EMBL/GenBank/DDBJ whole genome shotgun (WGS) entry which is preliminary data.</text>
</comment>
<evidence type="ECO:0000313" key="2">
    <source>
        <dbReference type="EMBL" id="EYC37471.1"/>
    </source>
</evidence>
<feature type="region of interest" description="Disordered" evidence="1">
    <location>
        <begin position="213"/>
        <end position="253"/>
    </location>
</feature>
<feature type="region of interest" description="Disordered" evidence="1">
    <location>
        <begin position="151"/>
        <end position="177"/>
    </location>
</feature>
<organism evidence="2 3">
    <name type="scientific">Ancylostoma ceylanicum</name>
    <dbReference type="NCBI Taxonomy" id="53326"/>
    <lineage>
        <taxon>Eukaryota</taxon>
        <taxon>Metazoa</taxon>
        <taxon>Ecdysozoa</taxon>
        <taxon>Nematoda</taxon>
        <taxon>Chromadorea</taxon>
        <taxon>Rhabditida</taxon>
        <taxon>Rhabditina</taxon>
        <taxon>Rhabditomorpha</taxon>
        <taxon>Strongyloidea</taxon>
        <taxon>Ancylostomatidae</taxon>
        <taxon>Ancylostomatinae</taxon>
        <taxon>Ancylostoma</taxon>
    </lineage>
</organism>
<accession>A0A016WCZ5</accession>